<dbReference type="InterPro" id="IPR012337">
    <property type="entry name" value="RNaseH-like_sf"/>
</dbReference>
<proteinExistence type="predicted"/>
<dbReference type="EMBL" id="HAEG01015792">
    <property type="protein sequence ID" value="SBS01069.1"/>
    <property type="molecule type" value="Transcribed_RNA"/>
</dbReference>
<reference evidence="3" key="1">
    <citation type="submission" date="2016-05" db="EMBL/GenBank/DDBJ databases">
        <authorList>
            <person name="Lavstsen T."/>
            <person name="Jespersen J.S."/>
        </authorList>
    </citation>
    <scope>NUCLEOTIDE SEQUENCE</scope>
    <source>
        <tissue evidence="3">Brain</tissue>
    </source>
</reference>
<gene>
    <name evidence="3" type="primary">Nfu_g_1_025221</name>
</gene>
<dbReference type="Gene3D" id="3.30.420.10">
    <property type="entry name" value="Ribonuclease H-like superfamily/Ribonuclease H"/>
    <property type="match status" value="1"/>
</dbReference>
<organism evidence="3">
    <name type="scientific">Nothobranchius pienaari</name>
    <dbReference type="NCBI Taxonomy" id="704102"/>
    <lineage>
        <taxon>Eukaryota</taxon>
        <taxon>Metazoa</taxon>
        <taxon>Chordata</taxon>
        <taxon>Craniata</taxon>
        <taxon>Vertebrata</taxon>
        <taxon>Euteleostomi</taxon>
        <taxon>Actinopterygii</taxon>
        <taxon>Neopterygii</taxon>
        <taxon>Teleostei</taxon>
        <taxon>Neoteleostei</taxon>
        <taxon>Acanthomorphata</taxon>
        <taxon>Ovalentaria</taxon>
        <taxon>Atherinomorphae</taxon>
        <taxon>Cyprinodontiformes</taxon>
        <taxon>Nothobranchiidae</taxon>
        <taxon>Nothobranchius</taxon>
    </lineage>
</organism>
<evidence type="ECO:0000259" key="2">
    <source>
        <dbReference type="Pfam" id="PF22938"/>
    </source>
</evidence>
<dbReference type="InterPro" id="IPR050951">
    <property type="entry name" value="Retrovirus_Pol_polyprotein"/>
</dbReference>
<dbReference type="AlphaFoldDB" id="A0A1A8R740"/>
<dbReference type="PANTHER" id="PTHR37984">
    <property type="entry name" value="PROTEIN CBG26694"/>
    <property type="match status" value="1"/>
</dbReference>
<evidence type="ECO:0000256" key="1">
    <source>
        <dbReference type="SAM" id="MobiDB-lite"/>
    </source>
</evidence>
<reference evidence="3" key="2">
    <citation type="submission" date="2016-06" db="EMBL/GenBank/DDBJ databases">
        <title>The genome of a short-lived fish provides insights into sex chromosome evolution and the genetic control of aging.</title>
        <authorList>
            <person name="Reichwald K."/>
            <person name="Felder M."/>
            <person name="Petzold A."/>
            <person name="Koch P."/>
            <person name="Groth M."/>
            <person name="Platzer M."/>
        </authorList>
    </citation>
    <scope>NUCLEOTIDE SEQUENCE</scope>
    <source>
        <tissue evidence="3">Brain</tissue>
    </source>
</reference>
<feature type="non-terminal residue" evidence="3">
    <location>
        <position position="1"/>
    </location>
</feature>
<dbReference type="Pfam" id="PF22938">
    <property type="entry name" value="Integrase_p58_C"/>
    <property type="match status" value="1"/>
</dbReference>
<dbReference type="GO" id="GO:0003676">
    <property type="term" value="F:nucleic acid binding"/>
    <property type="evidence" value="ECO:0007669"/>
    <property type="project" value="InterPro"/>
</dbReference>
<feature type="region of interest" description="Disordered" evidence="1">
    <location>
        <begin position="180"/>
        <end position="233"/>
    </location>
</feature>
<dbReference type="InterPro" id="IPR036397">
    <property type="entry name" value="RNaseH_sf"/>
</dbReference>
<dbReference type="PANTHER" id="PTHR37984:SF5">
    <property type="entry name" value="PROTEIN NYNRIN-LIKE"/>
    <property type="match status" value="1"/>
</dbReference>
<dbReference type="SUPFAM" id="SSF53098">
    <property type="entry name" value="Ribonuclease H-like"/>
    <property type="match status" value="1"/>
</dbReference>
<accession>A0A1A8R740</accession>
<feature type="domain" description="Integrase p58-like C-terminal" evidence="2">
    <location>
        <begin position="148"/>
        <end position="181"/>
    </location>
</feature>
<name>A0A1A8R740_9TELE</name>
<dbReference type="InterPro" id="IPR054465">
    <property type="entry name" value="Integrase_p58-like_C"/>
</dbReference>
<protein>
    <recommendedName>
        <fullName evidence="2">Integrase p58-like C-terminal domain-containing protein</fullName>
    </recommendedName>
</protein>
<sequence length="233" mass="26291">DGLVERFNRTLATQLAILTSQHQRDWDQHLPLVLWAYRTAVQESSQCTPAALMFGREIRTPVDLVFGAPPEPEIAGGPEMDYFRRLKERLHTVHQLARQTLEGAGARQKRAYDTRAHGPMLGAGDRVWVYCPRRKRGLAPKLMSHWQGPAEILEQLSEVVFRVRMPGRGRRVVLHKDRLAPYHPLSPNPQTGGQPGDSLLPTPGSAGGAMEPQSRPKRTRRRPGYLQDYRVDG</sequence>
<evidence type="ECO:0000313" key="3">
    <source>
        <dbReference type="EMBL" id="SBS01069.1"/>
    </source>
</evidence>